<evidence type="ECO:0000313" key="1">
    <source>
        <dbReference type="EMBL" id="ONK63169.1"/>
    </source>
</evidence>
<dbReference type="AlphaFoldDB" id="A0A5P1EEC1"/>
<name>A0A5P1EEC1_ASPOF</name>
<sequence length="143" mass="15103">NGMRSLRSDGDQGIEFEVSRFVQRPFKCKQFDSFPFLEQLGARTSLSGLVAAKLGADVTLTDNSSRLEDQGGGNMMLQQLGGVNAIGFYKLCKVHQVMSGFVGAADEDGWLAGEGGAAVSLRVEQVSAVDKEEGGGAARGWVG</sequence>
<gene>
    <name evidence="1" type="ORF">A4U43_C07F12120</name>
</gene>
<dbReference type="EMBL" id="CM007387">
    <property type="protein sequence ID" value="ONK63169.1"/>
    <property type="molecule type" value="Genomic_DNA"/>
</dbReference>
<organism evidence="1 2">
    <name type="scientific">Asparagus officinalis</name>
    <name type="common">Garden asparagus</name>
    <dbReference type="NCBI Taxonomy" id="4686"/>
    <lineage>
        <taxon>Eukaryota</taxon>
        <taxon>Viridiplantae</taxon>
        <taxon>Streptophyta</taxon>
        <taxon>Embryophyta</taxon>
        <taxon>Tracheophyta</taxon>
        <taxon>Spermatophyta</taxon>
        <taxon>Magnoliopsida</taxon>
        <taxon>Liliopsida</taxon>
        <taxon>Asparagales</taxon>
        <taxon>Asparagaceae</taxon>
        <taxon>Asparagoideae</taxon>
        <taxon>Asparagus</taxon>
    </lineage>
</organism>
<keyword evidence="2" id="KW-1185">Reference proteome</keyword>
<proteinExistence type="predicted"/>
<dbReference type="Gramene" id="ONK63169">
    <property type="protein sequence ID" value="ONK63169"/>
    <property type="gene ID" value="A4U43_C07F12120"/>
</dbReference>
<dbReference type="Proteomes" id="UP000243459">
    <property type="component" value="Chromosome 7"/>
</dbReference>
<accession>A0A5P1EEC1</accession>
<evidence type="ECO:0000313" key="2">
    <source>
        <dbReference type="Proteomes" id="UP000243459"/>
    </source>
</evidence>
<protein>
    <submittedName>
        <fullName evidence="1">Uncharacterized protein</fullName>
    </submittedName>
</protein>
<reference evidence="2" key="1">
    <citation type="journal article" date="2017" name="Nat. Commun.">
        <title>The asparagus genome sheds light on the origin and evolution of a young Y chromosome.</title>
        <authorList>
            <person name="Harkess A."/>
            <person name="Zhou J."/>
            <person name="Xu C."/>
            <person name="Bowers J.E."/>
            <person name="Van der Hulst R."/>
            <person name="Ayyampalayam S."/>
            <person name="Mercati F."/>
            <person name="Riccardi P."/>
            <person name="McKain M.R."/>
            <person name="Kakrana A."/>
            <person name="Tang H."/>
            <person name="Ray J."/>
            <person name="Groenendijk J."/>
            <person name="Arikit S."/>
            <person name="Mathioni S.M."/>
            <person name="Nakano M."/>
            <person name="Shan H."/>
            <person name="Telgmann-Rauber A."/>
            <person name="Kanno A."/>
            <person name="Yue Z."/>
            <person name="Chen H."/>
            <person name="Li W."/>
            <person name="Chen Y."/>
            <person name="Xu X."/>
            <person name="Zhang Y."/>
            <person name="Luo S."/>
            <person name="Chen H."/>
            <person name="Gao J."/>
            <person name="Mao Z."/>
            <person name="Pires J.C."/>
            <person name="Luo M."/>
            <person name="Kudrna D."/>
            <person name="Wing R.A."/>
            <person name="Meyers B.C."/>
            <person name="Yi K."/>
            <person name="Kong H."/>
            <person name="Lavrijsen P."/>
            <person name="Sunseri F."/>
            <person name="Falavigna A."/>
            <person name="Ye Y."/>
            <person name="Leebens-Mack J.H."/>
            <person name="Chen G."/>
        </authorList>
    </citation>
    <scope>NUCLEOTIDE SEQUENCE [LARGE SCALE GENOMIC DNA]</scope>
    <source>
        <strain evidence="2">cv. DH0086</strain>
    </source>
</reference>
<feature type="non-terminal residue" evidence="1">
    <location>
        <position position="1"/>
    </location>
</feature>